<name>A0A062U0I1_9PROT</name>
<evidence type="ECO:0000313" key="2">
    <source>
        <dbReference type="Proteomes" id="UP000027037"/>
    </source>
</evidence>
<evidence type="ECO:0000313" key="1">
    <source>
        <dbReference type="EMBL" id="KCZ51797.1"/>
    </source>
</evidence>
<dbReference type="Proteomes" id="UP000027037">
    <property type="component" value="Unassembled WGS sequence"/>
</dbReference>
<gene>
    <name evidence="1" type="ORF">HY29_18340</name>
</gene>
<dbReference type="AlphaFoldDB" id="A0A062U0I1"/>
<dbReference type="EMBL" id="AWFF01000077">
    <property type="protein sequence ID" value="KCZ51797.1"/>
    <property type="molecule type" value="Genomic_DNA"/>
</dbReference>
<sequence>MRRGPVHGGGLAGGLFGIRDTLGKALDAALQPLDQLPLRRDGRVEVMG</sequence>
<accession>A0A062U0I1</accession>
<reference evidence="1 2" key="1">
    <citation type="journal article" date="2014" name="Antonie Van Leeuwenhoek">
        <title>Hyphomonas beringensis sp. nov. and Hyphomonas chukchiensis sp. nov., isolated from surface seawater of the Bering Sea and Chukchi Sea.</title>
        <authorList>
            <person name="Li C."/>
            <person name="Lai Q."/>
            <person name="Li G."/>
            <person name="Dong C."/>
            <person name="Wang J."/>
            <person name="Liao Y."/>
            <person name="Shao Z."/>
        </authorList>
    </citation>
    <scope>NUCLEOTIDE SEQUENCE [LARGE SCALE GENOMIC DNA]</scope>
    <source>
        <strain evidence="1 2">25B14_1</strain>
    </source>
</reference>
<organism evidence="1 2">
    <name type="scientific">Hyphomonas beringensis</name>
    <dbReference type="NCBI Taxonomy" id="1280946"/>
    <lineage>
        <taxon>Bacteria</taxon>
        <taxon>Pseudomonadati</taxon>
        <taxon>Pseudomonadota</taxon>
        <taxon>Alphaproteobacteria</taxon>
        <taxon>Hyphomonadales</taxon>
        <taxon>Hyphomonadaceae</taxon>
        <taxon>Hyphomonas</taxon>
    </lineage>
</organism>
<proteinExistence type="predicted"/>
<keyword evidence="2" id="KW-1185">Reference proteome</keyword>
<comment type="caution">
    <text evidence="1">The sequence shown here is derived from an EMBL/GenBank/DDBJ whole genome shotgun (WGS) entry which is preliminary data.</text>
</comment>
<protein>
    <submittedName>
        <fullName evidence="1">Uncharacterized protein</fullName>
    </submittedName>
</protein>